<dbReference type="Pfam" id="PF18593">
    <property type="entry name" value="CdiI_2"/>
    <property type="match status" value="1"/>
</dbReference>
<comment type="caution">
    <text evidence="2">The sequence shown here is derived from an EMBL/GenBank/DDBJ whole genome shotgun (WGS) entry which is preliminary data.</text>
</comment>
<reference evidence="2" key="1">
    <citation type="journal article" date="2014" name="Int. J. Syst. Evol. Microbiol.">
        <title>Complete genome sequence of Corynebacterium casei LMG S-19264T (=DSM 44701T), isolated from a smear-ripened cheese.</title>
        <authorList>
            <consortium name="US DOE Joint Genome Institute (JGI-PGF)"/>
            <person name="Walter F."/>
            <person name="Albersmeier A."/>
            <person name="Kalinowski J."/>
            <person name="Ruckert C."/>
        </authorList>
    </citation>
    <scope>NUCLEOTIDE SEQUENCE</scope>
    <source>
        <strain evidence="2">JCM 4654</strain>
    </source>
</reference>
<name>A0A918Y0A5_9ACTN</name>
<feature type="domain" description="CdiI immunity protein" evidence="1">
    <location>
        <begin position="125"/>
        <end position="213"/>
    </location>
</feature>
<evidence type="ECO:0000313" key="3">
    <source>
        <dbReference type="Proteomes" id="UP000608955"/>
    </source>
</evidence>
<sequence>MTALSDDRFHELSCLLSAYESTGEVFDDTLEAPGRALKSYLRTAARTPDRAAAALREIDDLLEVGLFSDEIADDVDLLPHIQPPRGAGVEDCLRVVRHHLNQFLTAPPAPDPTVRPQTSWEWTERFPALAHFLGAYFYQDSLEIEYHSHAEAMQDYLTGEPHEDVAQAASEATEFLTLNSTEDELAEAATVLGLREPPPEGVSLRQWLADVRDIIVHRHPRA</sequence>
<dbReference type="RefSeq" id="WP_190176455.1">
    <property type="nucleotide sequence ID" value="NZ_BMVF01000002.1"/>
</dbReference>
<reference evidence="2" key="2">
    <citation type="submission" date="2020-09" db="EMBL/GenBank/DDBJ databases">
        <authorList>
            <person name="Sun Q."/>
            <person name="Ohkuma M."/>
        </authorList>
    </citation>
    <scope>NUCLEOTIDE SEQUENCE</scope>
    <source>
        <strain evidence="2">JCM 4654</strain>
    </source>
</reference>
<gene>
    <name evidence="2" type="ORF">GCM10010508_10010</name>
</gene>
<proteinExistence type="predicted"/>
<dbReference type="EMBL" id="BMVF01000002">
    <property type="protein sequence ID" value="GHD85600.1"/>
    <property type="molecule type" value="Genomic_DNA"/>
</dbReference>
<dbReference type="AlphaFoldDB" id="A0A918Y0A5"/>
<organism evidence="2 3">
    <name type="scientific">Streptomyces naganishii JCM 4654</name>
    <dbReference type="NCBI Taxonomy" id="1306179"/>
    <lineage>
        <taxon>Bacteria</taxon>
        <taxon>Bacillati</taxon>
        <taxon>Actinomycetota</taxon>
        <taxon>Actinomycetes</taxon>
        <taxon>Kitasatosporales</taxon>
        <taxon>Streptomycetaceae</taxon>
        <taxon>Streptomyces</taxon>
    </lineage>
</organism>
<evidence type="ECO:0000259" key="1">
    <source>
        <dbReference type="Pfam" id="PF18593"/>
    </source>
</evidence>
<keyword evidence="3" id="KW-1185">Reference proteome</keyword>
<protein>
    <recommendedName>
        <fullName evidence="1">CdiI immunity protein domain-containing protein</fullName>
    </recommendedName>
</protein>
<dbReference type="Proteomes" id="UP000608955">
    <property type="component" value="Unassembled WGS sequence"/>
</dbReference>
<dbReference type="InterPro" id="IPR041129">
    <property type="entry name" value="CdiI_2"/>
</dbReference>
<accession>A0A918Y0A5</accession>
<evidence type="ECO:0000313" key="2">
    <source>
        <dbReference type="EMBL" id="GHD85600.1"/>
    </source>
</evidence>